<dbReference type="OMA" id="WYSRDVA"/>
<dbReference type="PANTHER" id="PTHR23427:SF2">
    <property type="entry name" value="SURFEIT LOCUS PROTEIN 1"/>
    <property type="match status" value="1"/>
</dbReference>
<dbReference type="PANTHER" id="PTHR23427">
    <property type="entry name" value="SURFEIT LOCUS PROTEIN"/>
    <property type="match status" value="1"/>
</dbReference>
<dbReference type="PROSITE" id="PS50895">
    <property type="entry name" value="SURF1"/>
    <property type="match status" value="1"/>
</dbReference>
<evidence type="ECO:0000256" key="7">
    <source>
        <dbReference type="SAM" id="MobiDB-lite"/>
    </source>
</evidence>
<protein>
    <recommendedName>
        <fullName evidence="6">SURF1-like protein</fullName>
    </recommendedName>
</protein>
<dbReference type="EMBL" id="LT978514">
    <property type="protein sequence ID" value="SPC21765.1"/>
    <property type="molecule type" value="Genomic_DNA"/>
</dbReference>
<dbReference type="CDD" id="cd06662">
    <property type="entry name" value="SURF1"/>
    <property type="match status" value="1"/>
</dbReference>
<keyword evidence="4 6" id="KW-1133">Transmembrane helix</keyword>
<evidence type="ECO:0000256" key="2">
    <source>
        <dbReference type="ARBA" id="ARBA00007165"/>
    </source>
</evidence>
<keyword evidence="3 6" id="KW-0812">Transmembrane</keyword>
<reference evidence="8 9" key="1">
    <citation type="submission" date="2018-01" db="EMBL/GenBank/DDBJ databases">
        <authorList>
            <person name="Clerissi C."/>
        </authorList>
    </citation>
    <scope>NUCLEOTIDE SEQUENCE [LARGE SCALE GENOMIC DNA]</scope>
    <source>
        <strain evidence="8">Cupriavidus taiwanensis STM 6021</strain>
    </source>
</reference>
<organism evidence="8 9">
    <name type="scientific">Cupriavidus taiwanensis</name>
    <dbReference type="NCBI Taxonomy" id="164546"/>
    <lineage>
        <taxon>Bacteria</taxon>
        <taxon>Pseudomonadati</taxon>
        <taxon>Pseudomonadota</taxon>
        <taxon>Betaproteobacteria</taxon>
        <taxon>Burkholderiales</taxon>
        <taxon>Burkholderiaceae</taxon>
        <taxon>Cupriavidus</taxon>
    </lineage>
</organism>
<dbReference type="InterPro" id="IPR002994">
    <property type="entry name" value="Surf1/Shy1"/>
</dbReference>
<evidence type="ECO:0000256" key="1">
    <source>
        <dbReference type="ARBA" id="ARBA00004370"/>
    </source>
</evidence>
<keyword evidence="6" id="KW-1003">Cell membrane</keyword>
<dbReference type="GO" id="GO:0005886">
    <property type="term" value="C:plasma membrane"/>
    <property type="evidence" value="ECO:0007669"/>
    <property type="project" value="UniProtKB-SubCell"/>
</dbReference>
<feature type="transmembrane region" description="Helical" evidence="6">
    <location>
        <begin position="34"/>
        <end position="56"/>
    </location>
</feature>
<dbReference type="RefSeq" id="WP_012357021.1">
    <property type="nucleotide sequence ID" value="NZ_CBCRZP010000028.1"/>
</dbReference>
<feature type="compositionally biased region" description="Basic and acidic residues" evidence="7">
    <location>
        <begin position="1"/>
        <end position="10"/>
    </location>
</feature>
<dbReference type="GeneID" id="29765318"/>
<accession>A0A375DQ55</accession>
<feature type="region of interest" description="Disordered" evidence="7">
    <location>
        <begin position="1"/>
        <end position="27"/>
    </location>
</feature>
<evidence type="ECO:0000256" key="5">
    <source>
        <dbReference type="ARBA" id="ARBA00023136"/>
    </source>
</evidence>
<feature type="transmembrane region" description="Helical" evidence="6">
    <location>
        <begin position="243"/>
        <end position="263"/>
    </location>
</feature>
<name>A0A375DQ55_9BURK</name>
<proteinExistence type="inferred from homology"/>
<dbReference type="Proteomes" id="UP000257139">
    <property type="component" value="Chromosome CBM2594_b"/>
</dbReference>
<keyword evidence="5 6" id="KW-0472">Membrane</keyword>
<evidence type="ECO:0000256" key="6">
    <source>
        <dbReference type="RuleBase" id="RU363076"/>
    </source>
</evidence>
<comment type="similarity">
    <text evidence="2 6">Belongs to the SURF1 family.</text>
</comment>
<evidence type="ECO:0000313" key="9">
    <source>
        <dbReference type="Proteomes" id="UP000257139"/>
    </source>
</evidence>
<dbReference type="InterPro" id="IPR045214">
    <property type="entry name" value="Surf1/Surf4"/>
</dbReference>
<dbReference type="Pfam" id="PF02104">
    <property type="entry name" value="SURF1"/>
    <property type="match status" value="1"/>
</dbReference>
<evidence type="ECO:0000256" key="3">
    <source>
        <dbReference type="ARBA" id="ARBA00022692"/>
    </source>
</evidence>
<evidence type="ECO:0000256" key="4">
    <source>
        <dbReference type="ARBA" id="ARBA00022989"/>
    </source>
</evidence>
<dbReference type="AlphaFoldDB" id="A0A375DQ55"/>
<gene>
    <name evidence="8" type="ORF">CBM2594_B10778</name>
</gene>
<sequence length="287" mass="30296">MTGSTDDRAAPVENARPANAARGVPESPRPLPTVWLTALALFAAAAIAGLVALGNWQVERRAWKLGLIAQVAERVHAAPVAAPAPAQWAGLTRANAEYRRVRASGTFLDDRQTLVQAVTEQGGGYWVMTPLRLADGSTVLVNRGFVAEPFRARVAPAGSGTSEVVGLLRMSEPGNGLLRHNDAARDQWFSRDVAAIAARRGLDGNQVAPYFIDAAAVPPPAGADPQAWPVGGLTVTAFSNNHLGYALTWYGLALMVAAAAAYVGREEYRKRRGVRRASGPAPHDPGA</sequence>
<comment type="subcellular location">
    <subcellularLocation>
        <location evidence="6">Cell membrane</location>
        <topology evidence="6">Multi-pass membrane protein</topology>
    </subcellularLocation>
    <subcellularLocation>
        <location evidence="1">Membrane</location>
    </subcellularLocation>
</comment>
<evidence type="ECO:0000313" key="8">
    <source>
        <dbReference type="EMBL" id="SPC21765.1"/>
    </source>
</evidence>